<evidence type="ECO:0008006" key="3">
    <source>
        <dbReference type="Google" id="ProtNLM"/>
    </source>
</evidence>
<sequence>MTNLNTQDDQNNNNNNVISPILLLPKELITCIYKTMDIQTWRNVIQTNRILYVIGNEDDIWKEYCNTIGIKNVNGTNSWKEEFIENDSTLISPTFQFKFKNNSYGFHFASRKIEFKMEISKKDQFSKIIKMVSKRMGYCKHENMYQCDERCDRPKYLTISRLGCITDLSKTPSHIGLLEDDLIFISNHWIID</sequence>
<reference evidence="2" key="1">
    <citation type="journal article" date="2011" name="Genome Res.">
        <title>Phylogeny-wide analysis of social amoeba genomes highlights ancient origins for complex intercellular communication.</title>
        <authorList>
            <person name="Heidel A.J."/>
            <person name="Lawal H.M."/>
            <person name="Felder M."/>
            <person name="Schilde C."/>
            <person name="Helps N.R."/>
            <person name="Tunggal B."/>
            <person name="Rivero F."/>
            <person name="John U."/>
            <person name="Schleicher M."/>
            <person name="Eichinger L."/>
            <person name="Platzer M."/>
            <person name="Noegel A.A."/>
            <person name="Schaap P."/>
            <person name="Gloeckner G."/>
        </authorList>
    </citation>
    <scope>NUCLEOTIDE SEQUENCE [LARGE SCALE GENOMIC DNA]</scope>
    <source>
        <strain evidence="2">SH3</strain>
    </source>
</reference>
<dbReference type="Gene3D" id="1.20.1280.50">
    <property type="match status" value="1"/>
</dbReference>
<keyword evidence="2" id="KW-1185">Reference proteome</keyword>
<name>F4PP00_CACFS</name>
<accession>F4PP00</accession>
<dbReference type="InterPro" id="IPR036047">
    <property type="entry name" value="F-box-like_dom_sf"/>
</dbReference>
<dbReference type="SUPFAM" id="SSF81383">
    <property type="entry name" value="F-box domain"/>
    <property type="match status" value="1"/>
</dbReference>
<dbReference type="KEGG" id="dfa:DFA_04809"/>
<organism evidence="1 2">
    <name type="scientific">Cavenderia fasciculata</name>
    <name type="common">Slime mold</name>
    <name type="synonym">Dictyostelium fasciculatum</name>
    <dbReference type="NCBI Taxonomy" id="261658"/>
    <lineage>
        <taxon>Eukaryota</taxon>
        <taxon>Amoebozoa</taxon>
        <taxon>Evosea</taxon>
        <taxon>Eumycetozoa</taxon>
        <taxon>Dictyostelia</taxon>
        <taxon>Acytosteliales</taxon>
        <taxon>Cavenderiaceae</taxon>
        <taxon>Cavenderia</taxon>
    </lineage>
</organism>
<dbReference type="GeneID" id="14874463"/>
<protein>
    <recommendedName>
        <fullName evidence="3">F-box domain-containing protein</fullName>
    </recommendedName>
</protein>
<dbReference type="EMBL" id="GL883009">
    <property type="protein sequence ID" value="EGG22679.1"/>
    <property type="molecule type" value="Genomic_DNA"/>
</dbReference>
<evidence type="ECO:0000313" key="2">
    <source>
        <dbReference type="Proteomes" id="UP000007797"/>
    </source>
</evidence>
<proteinExistence type="predicted"/>
<gene>
    <name evidence="1" type="ORF">DFA_04809</name>
</gene>
<dbReference type="RefSeq" id="XP_004360530.1">
    <property type="nucleotide sequence ID" value="XM_004360473.1"/>
</dbReference>
<dbReference type="Proteomes" id="UP000007797">
    <property type="component" value="Unassembled WGS sequence"/>
</dbReference>
<dbReference type="OrthoDB" id="10543568at2759"/>
<evidence type="ECO:0000313" key="1">
    <source>
        <dbReference type="EMBL" id="EGG22679.1"/>
    </source>
</evidence>
<dbReference type="AlphaFoldDB" id="F4PP00"/>